<evidence type="ECO:0000256" key="1">
    <source>
        <dbReference type="SAM" id="SignalP"/>
    </source>
</evidence>
<organism evidence="2 3">
    <name type="scientific">Imperialibacter roseus</name>
    <dbReference type="NCBI Taxonomy" id="1324217"/>
    <lineage>
        <taxon>Bacteria</taxon>
        <taxon>Pseudomonadati</taxon>
        <taxon>Bacteroidota</taxon>
        <taxon>Cytophagia</taxon>
        <taxon>Cytophagales</taxon>
        <taxon>Flammeovirgaceae</taxon>
        <taxon>Imperialibacter</taxon>
    </lineage>
</organism>
<reference evidence="2 3" key="1">
    <citation type="journal article" date="2023" name="Microbiol. Resour. Announc.">
        <title>Complete Genome Sequence of Imperialibacter roseus strain P4T.</title>
        <authorList>
            <person name="Tizabi D.R."/>
            <person name="Bachvaroff T."/>
            <person name="Hill R.T."/>
        </authorList>
    </citation>
    <scope>NUCLEOTIDE SEQUENCE [LARGE SCALE GENOMIC DNA]</scope>
    <source>
        <strain evidence="2 3">P4T</strain>
    </source>
</reference>
<dbReference type="RefSeq" id="WP_317490865.1">
    <property type="nucleotide sequence ID" value="NZ_CP136051.1"/>
</dbReference>
<accession>A0ABZ0IU02</accession>
<sequence>MKFAKYAGLVILLAGGFSSQAQDEAPKLTLKGYVKDLFTANFSTPNDARFDNLIHNRLNLKWYPNEHLTGALEVRNRFFIGNSLGLIPNYGSYVDVNNDYVDMSVLPINNDKAVLHMMIDRAYLQWNKNNLEVTVGRQRINWGQNLVWNPNDIFNAYSFFDFDYEERPGSDALRVQYYTGVASSVEGTIKAADSWSKVVAAGIWRTNKWNYDFQGFAGKMKEHAVVGGGWAGSIKNAGFKGEMTWFGEAAGRKAQFITSSSIDYSFANSFYVNGSFLFNSSGVSEPDQSALGAFSLNKLDVRSLSPYRWSVFGQASYPFHPLVSGGLSVMVFPSDMGCFTSPFVTYSVVPNLDLDLLGQFFLGDIGEGYTLLAKVAYTRVKWSF</sequence>
<evidence type="ECO:0000313" key="3">
    <source>
        <dbReference type="Proteomes" id="UP001302349"/>
    </source>
</evidence>
<evidence type="ECO:0008006" key="4">
    <source>
        <dbReference type="Google" id="ProtNLM"/>
    </source>
</evidence>
<dbReference type="Proteomes" id="UP001302349">
    <property type="component" value="Chromosome"/>
</dbReference>
<name>A0ABZ0IU02_9BACT</name>
<dbReference type="EMBL" id="CP136051">
    <property type="protein sequence ID" value="WOK08221.1"/>
    <property type="molecule type" value="Genomic_DNA"/>
</dbReference>
<keyword evidence="3" id="KW-1185">Reference proteome</keyword>
<evidence type="ECO:0000313" key="2">
    <source>
        <dbReference type="EMBL" id="WOK08221.1"/>
    </source>
</evidence>
<protein>
    <recommendedName>
        <fullName evidence="4">Alginate export domain-containing protein</fullName>
    </recommendedName>
</protein>
<keyword evidence="1" id="KW-0732">Signal</keyword>
<proteinExistence type="predicted"/>
<gene>
    <name evidence="2" type="ORF">RT717_06175</name>
</gene>
<feature type="chain" id="PRO_5045584667" description="Alginate export domain-containing protein" evidence="1">
    <location>
        <begin position="22"/>
        <end position="384"/>
    </location>
</feature>
<feature type="signal peptide" evidence="1">
    <location>
        <begin position="1"/>
        <end position="21"/>
    </location>
</feature>